<organism evidence="2 3">
    <name type="scientific">Bradyrhizobium lablabi</name>
    <dbReference type="NCBI Taxonomy" id="722472"/>
    <lineage>
        <taxon>Bacteria</taxon>
        <taxon>Pseudomonadati</taxon>
        <taxon>Pseudomonadota</taxon>
        <taxon>Alphaproteobacteria</taxon>
        <taxon>Hyphomicrobiales</taxon>
        <taxon>Nitrobacteraceae</taxon>
        <taxon>Bradyrhizobium</taxon>
    </lineage>
</organism>
<feature type="compositionally biased region" description="Basic residues" evidence="1">
    <location>
        <begin position="105"/>
        <end position="120"/>
    </location>
</feature>
<gene>
    <name evidence="2" type="ORF">SAMN05444171_2395</name>
</gene>
<feature type="region of interest" description="Disordered" evidence="1">
    <location>
        <begin position="1"/>
        <end position="23"/>
    </location>
</feature>
<feature type="region of interest" description="Disordered" evidence="1">
    <location>
        <begin position="75"/>
        <end position="120"/>
    </location>
</feature>
<name>A0A1H4VTU6_9BRAD</name>
<evidence type="ECO:0000313" key="2">
    <source>
        <dbReference type="EMBL" id="SEC84395.1"/>
    </source>
</evidence>
<feature type="compositionally biased region" description="Low complexity" evidence="1">
    <location>
        <begin position="90"/>
        <end position="100"/>
    </location>
</feature>
<dbReference type="AlphaFoldDB" id="A0A1H4VTU6"/>
<sequence>MTDNNPVTEPSRDDQQPRSMTRKQFCELENMSLSTFHKLKRAGNGPAETHFPGMTFARITPEARREWHAKIEEQRKSEAAKLEAQRRSAFAENAGRNAAASPLHVSKRQKGKSKSKSAKA</sequence>
<reference evidence="2 3" key="1">
    <citation type="submission" date="2016-10" db="EMBL/GenBank/DDBJ databases">
        <authorList>
            <person name="de Groot N.N."/>
        </authorList>
    </citation>
    <scope>NUCLEOTIDE SEQUENCE [LARGE SCALE GENOMIC DNA]</scope>
    <source>
        <strain evidence="2 3">GAS522</strain>
    </source>
</reference>
<proteinExistence type="predicted"/>
<dbReference type="Proteomes" id="UP000183208">
    <property type="component" value="Unassembled WGS sequence"/>
</dbReference>
<dbReference type="RefSeq" id="WP_143039694.1">
    <property type="nucleotide sequence ID" value="NZ_FNTI01000001.1"/>
</dbReference>
<accession>A0A1H4VTU6</accession>
<feature type="compositionally biased region" description="Basic and acidic residues" evidence="1">
    <location>
        <begin position="75"/>
        <end position="86"/>
    </location>
</feature>
<protein>
    <submittedName>
        <fullName evidence="2">Uncharacterized protein</fullName>
    </submittedName>
</protein>
<evidence type="ECO:0000256" key="1">
    <source>
        <dbReference type="SAM" id="MobiDB-lite"/>
    </source>
</evidence>
<evidence type="ECO:0000313" key="3">
    <source>
        <dbReference type="Proteomes" id="UP000183208"/>
    </source>
</evidence>
<dbReference type="EMBL" id="FNTI01000001">
    <property type="protein sequence ID" value="SEC84395.1"/>
    <property type="molecule type" value="Genomic_DNA"/>
</dbReference>